<evidence type="ECO:0000256" key="1">
    <source>
        <dbReference type="ARBA" id="ARBA00011073"/>
    </source>
</evidence>
<reference evidence="4 5" key="1">
    <citation type="journal article" date="2020" name="IScience">
        <title>Genome Sequencing of the Endangered Kingdonia uniflora (Circaeasteraceae, Ranunculales) Reveals Potential Mechanisms of Evolutionary Specialization.</title>
        <authorList>
            <person name="Sun Y."/>
            <person name="Deng T."/>
            <person name="Zhang A."/>
            <person name="Moore M.J."/>
            <person name="Landis J.B."/>
            <person name="Lin N."/>
            <person name="Zhang H."/>
            <person name="Zhang X."/>
            <person name="Huang J."/>
            <person name="Zhang X."/>
            <person name="Sun H."/>
            <person name="Wang H."/>
        </authorList>
    </citation>
    <scope>NUCLEOTIDE SEQUENCE [LARGE SCALE GENOMIC DNA]</scope>
    <source>
        <strain evidence="4">TB1705</strain>
        <tissue evidence="4">Leaf</tissue>
    </source>
</reference>
<keyword evidence="2" id="KW-0732">Signal</keyword>
<dbReference type="InterPro" id="IPR045051">
    <property type="entry name" value="SBT"/>
</dbReference>
<dbReference type="Proteomes" id="UP000541444">
    <property type="component" value="Unassembled WGS sequence"/>
</dbReference>
<evidence type="ECO:0000313" key="4">
    <source>
        <dbReference type="EMBL" id="KAF6160426.1"/>
    </source>
</evidence>
<evidence type="ECO:0000313" key="5">
    <source>
        <dbReference type="Proteomes" id="UP000541444"/>
    </source>
</evidence>
<organism evidence="4 5">
    <name type="scientific">Kingdonia uniflora</name>
    <dbReference type="NCBI Taxonomy" id="39325"/>
    <lineage>
        <taxon>Eukaryota</taxon>
        <taxon>Viridiplantae</taxon>
        <taxon>Streptophyta</taxon>
        <taxon>Embryophyta</taxon>
        <taxon>Tracheophyta</taxon>
        <taxon>Spermatophyta</taxon>
        <taxon>Magnoliopsida</taxon>
        <taxon>Ranunculales</taxon>
        <taxon>Circaeasteraceae</taxon>
        <taxon>Kingdonia</taxon>
    </lineage>
</organism>
<protein>
    <recommendedName>
        <fullName evidence="3">Subtilisin-like protease fibronectin type-III domain-containing protein</fullName>
    </recommendedName>
</protein>
<comment type="caution">
    <text evidence="4">The sequence shown here is derived from an EMBL/GenBank/DDBJ whole genome shotgun (WGS) entry which is preliminary data.</text>
</comment>
<dbReference type="Gene3D" id="2.60.40.2310">
    <property type="match status" value="1"/>
</dbReference>
<gene>
    <name evidence="4" type="ORF">GIB67_019195</name>
</gene>
<evidence type="ECO:0000259" key="3">
    <source>
        <dbReference type="Pfam" id="PF17766"/>
    </source>
</evidence>
<dbReference type="Pfam" id="PF17766">
    <property type="entry name" value="fn3_6"/>
    <property type="match status" value="1"/>
</dbReference>
<proteinExistence type="inferred from homology"/>
<accession>A0A7J7MZW8</accession>
<dbReference type="AlphaFoldDB" id="A0A7J7MZW8"/>
<name>A0A7J7MZW8_9MAGN</name>
<feature type="non-terminal residue" evidence="4">
    <location>
        <position position="1"/>
    </location>
</feature>
<dbReference type="PANTHER" id="PTHR10795">
    <property type="entry name" value="PROPROTEIN CONVERTASE SUBTILISIN/KEXIN"/>
    <property type="match status" value="1"/>
</dbReference>
<feature type="domain" description="Subtilisin-like protease fibronectin type-III" evidence="3">
    <location>
        <begin position="102"/>
        <end position="192"/>
    </location>
</feature>
<comment type="similarity">
    <text evidence="1">Belongs to the peptidase S8 family.</text>
</comment>
<keyword evidence="5" id="KW-1185">Reference proteome</keyword>
<dbReference type="EMBL" id="JACGCM010001165">
    <property type="protein sequence ID" value="KAF6160426.1"/>
    <property type="molecule type" value="Genomic_DNA"/>
</dbReference>
<dbReference type="InterPro" id="IPR041469">
    <property type="entry name" value="Subtilisin-like_FN3"/>
</dbReference>
<evidence type="ECO:0000256" key="2">
    <source>
        <dbReference type="ARBA" id="ARBA00022729"/>
    </source>
</evidence>
<sequence>MVQRYRNTSNLLSKLLANHLVHVIEILKYILIINLNLRNPIGTILVSQTMKNAMAPIVPQFSSRGPNPISPNVLKGYNTTAIRTITGNSIVCYKINPGKIWDLNYPSFALPIEDGGYIKGTFTRTITNVDSSNSTYYSTVSVPSILSVSVQPSVLHFSAVGEKKIFTVKVYGPKISQEPIISGSIKWKDGVHVGIPSEDSINIPLHSLNHNLGHLAHSYLITQPQGFQLPNYFYNYLFNNECTELNMGSANALIPVDVTTTGKEKGKGRKKRAPAKQRQNVQVPDDAEFLDKTDDAGFHWTDEDFTYLARVWVTASVQTTGHTKGFTFYQNLSIAINKDPECPIRRSCGSIKAQWYPLNAQYVIYKGIVAQVQFRYESRKIDKDQ</sequence>
<dbReference type="OrthoDB" id="674687at2759"/>